<proteinExistence type="predicted"/>
<feature type="transmembrane region" description="Helical" evidence="2">
    <location>
        <begin position="21"/>
        <end position="43"/>
    </location>
</feature>
<dbReference type="AlphaFoldDB" id="A0AA97CWT8"/>
<keyword evidence="2" id="KW-0812">Transmembrane</keyword>
<feature type="domain" description="Thioredoxin-like fold" evidence="3">
    <location>
        <begin position="62"/>
        <end position="223"/>
    </location>
</feature>
<dbReference type="InterPro" id="IPR012336">
    <property type="entry name" value="Thioredoxin-like_fold"/>
</dbReference>
<dbReference type="CDD" id="cd02972">
    <property type="entry name" value="DsbA_family"/>
    <property type="match status" value="1"/>
</dbReference>
<keyword evidence="2" id="KW-1133">Transmembrane helix</keyword>
<gene>
    <name evidence="4" type="ORF">MP11Mi_23190</name>
</gene>
<evidence type="ECO:0000256" key="2">
    <source>
        <dbReference type="SAM" id="Phobius"/>
    </source>
</evidence>
<name>A0AA97CWT8_9ACTN</name>
<dbReference type="RefSeq" id="WP_420039058.1">
    <property type="nucleotide sequence ID" value="NZ_CP128986.1"/>
</dbReference>
<dbReference type="Gene3D" id="3.40.30.10">
    <property type="entry name" value="Glutaredoxin"/>
    <property type="match status" value="1"/>
</dbReference>
<dbReference type="Pfam" id="PF13462">
    <property type="entry name" value="Thioredoxin_4"/>
    <property type="match status" value="1"/>
</dbReference>
<keyword evidence="2" id="KW-0472">Membrane</keyword>
<protein>
    <recommendedName>
        <fullName evidence="3">Thioredoxin-like fold domain-containing protein</fullName>
    </recommendedName>
</protein>
<accession>A0AA97CWT8</accession>
<dbReference type="SUPFAM" id="SSF52833">
    <property type="entry name" value="Thioredoxin-like"/>
    <property type="match status" value="1"/>
</dbReference>
<evidence type="ECO:0000256" key="1">
    <source>
        <dbReference type="SAM" id="MobiDB-lite"/>
    </source>
</evidence>
<reference evidence="4" key="1">
    <citation type="submission" date="2023-06" db="EMBL/GenBank/DDBJ databases">
        <title>Gordonia sp. nov. and Pseudochrobactrum sp. nov., two species isolated from the burying beetle Nicrophorus vespilloides.</title>
        <authorList>
            <person name="Poehlein A."/>
            <person name="Guzman J."/>
            <person name="Daniel R."/>
            <person name="Vilcinskas A."/>
        </authorList>
    </citation>
    <scope>NUCLEOTIDE SEQUENCE</scope>
    <source>
        <strain evidence="4">MP11Mi</strain>
    </source>
</reference>
<sequence length="241" mass="25391">MAKSSERTDSKYEPQATSSMTSYILIGVGVLVVVVLVVGGYLWQSNKTYPPVDDRVLAENASFIVGERTAPETIDVFEDFHCPHCKEFEESSGAAVQAKVTEGTVRVRYHMLNFLDGESDSGDFSSRGAAAILCVARDDGRDAFWKLHSALFANAGDDPSNAEIAKLAADAGAGPAAQKCIADGGLVDEARSMADESSTQLANSNDGNVATPSVLSAGTQVDGIMDGPGWLDELIANPPKS</sequence>
<evidence type="ECO:0000259" key="3">
    <source>
        <dbReference type="Pfam" id="PF13462"/>
    </source>
</evidence>
<dbReference type="EMBL" id="CP128986">
    <property type="protein sequence ID" value="WOC13219.1"/>
    <property type="molecule type" value="Genomic_DNA"/>
</dbReference>
<dbReference type="InterPro" id="IPR036249">
    <property type="entry name" value="Thioredoxin-like_sf"/>
</dbReference>
<evidence type="ECO:0000313" key="4">
    <source>
        <dbReference type="EMBL" id="WOC13219.1"/>
    </source>
</evidence>
<organism evidence="4">
    <name type="scientific">Gordonia sp. MP11Mi</name>
    <dbReference type="NCBI Taxonomy" id="3022769"/>
    <lineage>
        <taxon>Bacteria</taxon>
        <taxon>Bacillati</taxon>
        <taxon>Actinomycetota</taxon>
        <taxon>Actinomycetes</taxon>
        <taxon>Mycobacteriales</taxon>
        <taxon>Gordoniaceae</taxon>
        <taxon>Gordonia</taxon>
    </lineage>
</organism>
<feature type="region of interest" description="Disordered" evidence="1">
    <location>
        <begin position="195"/>
        <end position="214"/>
    </location>
</feature>